<evidence type="ECO:0000313" key="1">
    <source>
        <dbReference type="EMBL" id="RFU65818.1"/>
    </source>
</evidence>
<sequence length="90" mass="10425">MSNLKAILCWLDGHINIAFIQMKALHAERKIRALKINSYVNSKLKNLVKVDHFADEWFIFLRFDSCKKIKGASLLKSISRTGTLKMLIIY</sequence>
<comment type="caution">
    <text evidence="1">The sequence shown here is derived from an EMBL/GenBank/DDBJ whole genome shotgun (WGS) entry which is preliminary data.</text>
</comment>
<dbReference type="Proteomes" id="UP000262939">
    <property type="component" value="Unassembled WGS sequence"/>
</dbReference>
<organism evidence="1 2">
    <name type="scientific">Peribacillus glennii</name>
    <dbReference type="NCBI Taxonomy" id="2303991"/>
    <lineage>
        <taxon>Bacteria</taxon>
        <taxon>Bacillati</taxon>
        <taxon>Bacillota</taxon>
        <taxon>Bacilli</taxon>
        <taxon>Bacillales</taxon>
        <taxon>Bacillaceae</taxon>
        <taxon>Peribacillus</taxon>
    </lineage>
</organism>
<reference evidence="1 2" key="1">
    <citation type="submission" date="2018-08" db="EMBL/GenBank/DDBJ databases">
        <title>Bacillus chawlae sp. nov., Bacillus glennii sp. nov., and Bacillus saganii sp. nov. Isolated from the Vehicle Assembly Building at Kennedy Space Center where the Viking Spacecraft were Assembled.</title>
        <authorList>
            <person name="Seuylemezian A."/>
            <person name="Vaishampayan P."/>
        </authorList>
    </citation>
    <scope>NUCLEOTIDE SEQUENCE [LARGE SCALE GENOMIC DNA]</scope>
    <source>
        <strain evidence="1 2">V44-8</strain>
    </source>
</reference>
<gene>
    <name evidence="1" type="ORF">D0466_08095</name>
</gene>
<dbReference type="AlphaFoldDB" id="A0A372LHQ4"/>
<name>A0A372LHQ4_9BACI</name>
<evidence type="ECO:0000313" key="2">
    <source>
        <dbReference type="Proteomes" id="UP000262939"/>
    </source>
</evidence>
<dbReference type="EMBL" id="QVTD01000003">
    <property type="protein sequence ID" value="RFU65818.1"/>
    <property type="molecule type" value="Genomic_DNA"/>
</dbReference>
<keyword evidence="2" id="KW-1185">Reference proteome</keyword>
<dbReference type="RefSeq" id="WP_117321989.1">
    <property type="nucleotide sequence ID" value="NZ_QVTD01000003.1"/>
</dbReference>
<accession>A0A372LHQ4</accession>
<proteinExistence type="predicted"/>
<protein>
    <submittedName>
        <fullName evidence="1">Uncharacterized protein</fullName>
    </submittedName>
</protein>